<name>A0A8S4NJV2_OWEFU</name>
<feature type="signal peptide" evidence="6">
    <location>
        <begin position="1"/>
        <end position="34"/>
    </location>
</feature>
<evidence type="ECO:0000259" key="7">
    <source>
        <dbReference type="PROSITE" id="PS51412"/>
    </source>
</evidence>
<evidence type="ECO:0000256" key="6">
    <source>
        <dbReference type="SAM" id="SignalP"/>
    </source>
</evidence>
<dbReference type="Proteomes" id="UP000749559">
    <property type="component" value="Unassembled WGS sequence"/>
</dbReference>
<evidence type="ECO:0000256" key="4">
    <source>
        <dbReference type="ARBA" id="ARBA00023136"/>
    </source>
</evidence>
<proteinExistence type="predicted"/>
<feature type="domain" description="MACPF" evidence="7">
    <location>
        <begin position="54"/>
        <end position="376"/>
    </location>
</feature>
<keyword evidence="6" id="KW-0732">Signal</keyword>
<organism evidence="8 9">
    <name type="scientific">Owenia fusiformis</name>
    <name type="common">Polychaete worm</name>
    <dbReference type="NCBI Taxonomy" id="6347"/>
    <lineage>
        <taxon>Eukaryota</taxon>
        <taxon>Metazoa</taxon>
        <taxon>Spiralia</taxon>
        <taxon>Lophotrochozoa</taxon>
        <taxon>Annelida</taxon>
        <taxon>Polychaeta</taxon>
        <taxon>Sedentaria</taxon>
        <taxon>Canalipalpata</taxon>
        <taxon>Sabellida</taxon>
        <taxon>Oweniida</taxon>
        <taxon>Oweniidae</taxon>
        <taxon>Owenia</taxon>
    </lineage>
</organism>
<gene>
    <name evidence="8" type="ORF">OFUS_LOCUS7660</name>
</gene>
<dbReference type="InterPro" id="IPR020864">
    <property type="entry name" value="MACPF"/>
</dbReference>
<protein>
    <recommendedName>
        <fullName evidence="7">MACPF domain-containing protein</fullName>
    </recommendedName>
</protein>
<dbReference type="PROSITE" id="PS51412">
    <property type="entry name" value="MACPF_2"/>
    <property type="match status" value="1"/>
</dbReference>
<dbReference type="PROSITE" id="PS00279">
    <property type="entry name" value="MACPF_1"/>
    <property type="match status" value="1"/>
</dbReference>
<keyword evidence="3" id="KW-0964">Secreted</keyword>
<keyword evidence="4" id="KW-0472">Membrane</keyword>
<dbReference type="GO" id="GO:0016020">
    <property type="term" value="C:membrane"/>
    <property type="evidence" value="ECO:0007669"/>
    <property type="project" value="UniProtKB-SubCell"/>
</dbReference>
<dbReference type="GO" id="GO:0005576">
    <property type="term" value="C:extracellular region"/>
    <property type="evidence" value="ECO:0007669"/>
    <property type="project" value="UniProtKB-SubCell"/>
</dbReference>
<comment type="subcellular location">
    <subcellularLocation>
        <location evidence="1">Membrane</location>
    </subcellularLocation>
    <subcellularLocation>
        <location evidence="2">Secreted</location>
    </subcellularLocation>
</comment>
<feature type="chain" id="PRO_5035850294" description="MACPF domain-containing protein" evidence="6">
    <location>
        <begin position="35"/>
        <end position="540"/>
    </location>
</feature>
<evidence type="ECO:0000256" key="2">
    <source>
        <dbReference type="ARBA" id="ARBA00004613"/>
    </source>
</evidence>
<dbReference type="InterPro" id="IPR020863">
    <property type="entry name" value="MACPF_CS"/>
</dbReference>
<evidence type="ECO:0000256" key="1">
    <source>
        <dbReference type="ARBA" id="ARBA00004370"/>
    </source>
</evidence>
<dbReference type="AlphaFoldDB" id="A0A8S4NJV2"/>
<sequence>MIFIYVGSIYGTTSNSGRMWLLLTIACLVSQVGALEPLPDRATLIKRLDWIDSVSTQARACRRLPPGIPKLHLGYNLGYLDLLPFEAGRDVGERRNLVDFTCNENKTWVSPYNGRTYDLPDQLATLTTVPRGALTYDSYLWKSYNELTRTWTRTIGIEFLGGLFGFSRTKTRSITTIHYQKRFMEDVTSFVSGTRAEFHPPWLMQLSAAALDYYNRYLPNTYAANPDAYDTFCDLFGTHFFEAGQFGGLLKMFMDTEKDMVATFGDTKTKSYAEGLFMNWLKALGAHNRPNQNVDPNFIHSTREFKRFYGGSGNLADPNFYAKWTPTVPGNPKLFAGNVKPLTLLLPDRTKMAAMDQAIQVAFNKGRLDEMKRTLNYFISTLQNLEVTGSWSLCNQNTITNCHIASSGTSRSCLIGICQIPTFERDCTFSCQYKAWPEFRRRYIAEARSLIPRIDAQIRGKARNSPLVNTLYTQTDALLLKMDTASNEVRHYLRRGSRVCRCQEDPNNICSCYTGVGHNRIASLKAPLVFFRALSAANGS</sequence>
<evidence type="ECO:0000313" key="9">
    <source>
        <dbReference type="Proteomes" id="UP000749559"/>
    </source>
</evidence>
<evidence type="ECO:0000256" key="5">
    <source>
        <dbReference type="ARBA" id="ARBA00023157"/>
    </source>
</evidence>
<keyword evidence="9" id="KW-1185">Reference proteome</keyword>
<evidence type="ECO:0000256" key="3">
    <source>
        <dbReference type="ARBA" id="ARBA00022525"/>
    </source>
</evidence>
<evidence type="ECO:0000313" key="8">
    <source>
        <dbReference type="EMBL" id="CAH1781038.1"/>
    </source>
</evidence>
<accession>A0A8S4NJV2</accession>
<reference evidence="8" key="1">
    <citation type="submission" date="2022-03" db="EMBL/GenBank/DDBJ databases">
        <authorList>
            <person name="Martin C."/>
        </authorList>
    </citation>
    <scope>NUCLEOTIDE SEQUENCE</scope>
</reference>
<keyword evidence="5" id="KW-1015">Disulfide bond</keyword>
<comment type="caution">
    <text evidence="8">The sequence shown here is derived from an EMBL/GenBank/DDBJ whole genome shotgun (WGS) entry which is preliminary data.</text>
</comment>
<dbReference type="OrthoDB" id="6154128at2759"/>
<dbReference type="Pfam" id="PF01823">
    <property type="entry name" value="MACPF"/>
    <property type="match status" value="1"/>
</dbReference>
<dbReference type="EMBL" id="CAIIXF020000004">
    <property type="protein sequence ID" value="CAH1781038.1"/>
    <property type="molecule type" value="Genomic_DNA"/>
</dbReference>